<feature type="transmembrane region" description="Helical" evidence="1">
    <location>
        <begin position="37"/>
        <end position="58"/>
    </location>
</feature>
<organism evidence="2">
    <name type="scientific">bioreactor metagenome</name>
    <dbReference type="NCBI Taxonomy" id="1076179"/>
    <lineage>
        <taxon>unclassified sequences</taxon>
        <taxon>metagenomes</taxon>
        <taxon>ecological metagenomes</taxon>
    </lineage>
</organism>
<sequence length="193" mass="21156">MSIFMIAISILTGASFIIIRTLNMKLSFEIGVYGSNLINHIVGALASSIIVFLAMQGMAIEKASLLNAPFYAYLGGLMGALFIVLSNLTFSKTSVITSTILILSGQFLSSVIVDMLILQKDIGLKNIIGAIIIVLSVILYNIDTEESKEDNLAFKAQLCHRYRTRFLHNGESFPLTARSCWNCQSSVMGKCFK</sequence>
<dbReference type="EMBL" id="VSSQ01029171">
    <property type="protein sequence ID" value="MPM79185.1"/>
    <property type="molecule type" value="Genomic_DNA"/>
</dbReference>
<feature type="transmembrane region" description="Helical" evidence="1">
    <location>
        <begin position="124"/>
        <end position="142"/>
    </location>
</feature>
<keyword evidence="1" id="KW-0812">Transmembrane</keyword>
<keyword evidence="1" id="KW-0472">Membrane</keyword>
<dbReference type="PANTHER" id="PTHR34821">
    <property type="entry name" value="INNER MEMBRANE PROTEIN YDCZ"/>
    <property type="match status" value="1"/>
</dbReference>
<comment type="caution">
    <text evidence="2">The sequence shown here is derived from an EMBL/GenBank/DDBJ whole genome shotgun (WGS) entry which is preliminary data.</text>
</comment>
<evidence type="ECO:0000313" key="2">
    <source>
        <dbReference type="EMBL" id="MPM79185.1"/>
    </source>
</evidence>
<dbReference type="InterPro" id="IPR006750">
    <property type="entry name" value="YdcZ"/>
</dbReference>
<reference evidence="2" key="1">
    <citation type="submission" date="2019-08" db="EMBL/GenBank/DDBJ databases">
        <authorList>
            <person name="Kucharzyk K."/>
            <person name="Murdoch R.W."/>
            <person name="Higgins S."/>
            <person name="Loffler F."/>
        </authorList>
    </citation>
    <scope>NUCLEOTIDE SEQUENCE</scope>
</reference>
<dbReference type="PANTHER" id="PTHR34821:SF2">
    <property type="entry name" value="INNER MEMBRANE PROTEIN YDCZ"/>
    <property type="match status" value="1"/>
</dbReference>
<dbReference type="SUPFAM" id="SSF103481">
    <property type="entry name" value="Multidrug resistance efflux transporter EmrE"/>
    <property type="match status" value="1"/>
</dbReference>
<dbReference type="Pfam" id="PF04657">
    <property type="entry name" value="DMT_YdcZ"/>
    <property type="match status" value="1"/>
</dbReference>
<protein>
    <recommendedName>
        <fullName evidence="3">EamA domain-containing protein</fullName>
    </recommendedName>
</protein>
<dbReference type="GO" id="GO:0005886">
    <property type="term" value="C:plasma membrane"/>
    <property type="evidence" value="ECO:0007669"/>
    <property type="project" value="TreeGrafter"/>
</dbReference>
<name>A0A645CQK8_9ZZZZ</name>
<proteinExistence type="predicted"/>
<accession>A0A645CQK8</accession>
<evidence type="ECO:0008006" key="3">
    <source>
        <dbReference type="Google" id="ProtNLM"/>
    </source>
</evidence>
<dbReference type="InterPro" id="IPR037185">
    <property type="entry name" value="EmrE-like"/>
</dbReference>
<feature type="transmembrane region" description="Helical" evidence="1">
    <location>
        <begin position="70"/>
        <end position="90"/>
    </location>
</feature>
<feature type="transmembrane region" description="Helical" evidence="1">
    <location>
        <begin position="96"/>
        <end position="117"/>
    </location>
</feature>
<dbReference type="AlphaFoldDB" id="A0A645CQK8"/>
<gene>
    <name evidence="2" type="ORF">SDC9_126218</name>
</gene>
<keyword evidence="1" id="KW-1133">Transmembrane helix</keyword>
<evidence type="ECO:0000256" key="1">
    <source>
        <dbReference type="SAM" id="Phobius"/>
    </source>
</evidence>